<accession>A0A0G3XE34</accession>
<dbReference type="AlphaFoldDB" id="A0A0G3XE34"/>
<evidence type="ECO:0000313" key="1">
    <source>
        <dbReference type="EMBL" id="AKM09805.1"/>
    </source>
</evidence>
<dbReference type="KEGG" id="cna:AB433_07130"/>
<keyword evidence="2" id="KW-1185">Reference proteome</keyword>
<evidence type="ECO:0000313" key="2">
    <source>
        <dbReference type="Proteomes" id="UP000035287"/>
    </source>
</evidence>
<organism evidence="1 2">
    <name type="scientific">Croceicoccus naphthovorans</name>
    <dbReference type="NCBI Taxonomy" id="1348774"/>
    <lineage>
        <taxon>Bacteria</taxon>
        <taxon>Pseudomonadati</taxon>
        <taxon>Pseudomonadota</taxon>
        <taxon>Alphaproteobacteria</taxon>
        <taxon>Sphingomonadales</taxon>
        <taxon>Erythrobacteraceae</taxon>
        <taxon>Croceicoccus</taxon>
    </lineage>
</organism>
<sequence length="80" mass="9114">MPRQSEDNHTNEWLPISMAPNMKPLWTYSAKYSKGGRHAYQDLTGRWRGINANGTDGELPSDPTHFQYLPAPPDAEDRKT</sequence>
<dbReference type="PATRIC" id="fig|1348774.3.peg.1490"/>
<dbReference type="Proteomes" id="UP000035287">
    <property type="component" value="Chromosome"/>
</dbReference>
<reference evidence="1 2" key="1">
    <citation type="submission" date="2015-06" db="EMBL/GenBank/DDBJ databases">
        <authorList>
            <person name="Zeng Y."/>
            <person name="Huang Y."/>
        </authorList>
    </citation>
    <scope>NUCLEOTIDE SEQUENCE [LARGE SCALE GENOMIC DNA]</scope>
    <source>
        <strain evidence="1 2">PQ-2</strain>
    </source>
</reference>
<gene>
    <name evidence="1" type="ORF">AB433_07130</name>
</gene>
<dbReference type="EMBL" id="CP011770">
    <property type="protein sequence ID" value="AKM09805.1"/>
    <property type="molecule type" value="Genomic_DNA"/>
</dbReference>
<proteinExistence type="predicted"/>
<protein>
    <submittedName>
        <fullName evidence="1">Uncharacterized protein</fullName>
    </submittedName>
</protein>
<name>A0A0G3XE34_9SPHN</name>